<keyword evidence="2" id="KW-0378">Hydrolase</keyword>
<evidence type="ECO:0000259" key="4">
    <source>
        <dbReference type="Pfam" id="PF01156"/>
    </source>
</evidence>
<dbReference type="AlphaFoldDB" id="A0A4S4LT92"/>
<dbReference type="Proteomes" id="UP000310158">
    <property type="component" value="Unassembled WGS sequence"/>
</dbReference>
<dbReference type="InterPro" id="IPR023186">
    <property type="entry name" value="IUNH"/>
</dbReference>
<evidence type="ECO:0000313" key="5">
    <source>
        <dbReference type="EMBL" id="THH15642.1"/>
    </source>
</evidence>
<evidence type="ECO:0000256" key="3">
    <source>
        <dbReference type="ARBA" id="ARBA00023295"/>
    </source>
</evidence>
<dbReference type="InterPro" id="IPR015910">
    <property type="entry name" value="I/U_nuclsd_hydro_CS"/>
</dbReference>
<evidence type="ECO:0000256" key="1">
    <source>
        <dbReference type="ARBA" id="ARBA00009176"/>
    </source>
</evidence>
<dbReference type="Gene3D" id="3.90.245.10">
    <property type="entry name" value="Ribonucleoside hydrolase-like"/>
    <property type="match status" value="1"/>
</dbReference>
<dbReference type="EMBL" id="SGPL01000199">
    <property type="protein sequence ID" value="THH15642.1"/>
    <property type="molecule type" value="Genomic_DNA"/>
</dbReference>
<dbReference type="PROSITE" id="PS01247">
    <property type="entry name" value="IUNH"/>
    <property type="match status" value="1"/>
</dbReference>
<name>A0A4S4LT92_9AGAM</name>
<dbReference type="InterPro" id="IPR036452">
    <property type="entry name" value="Ribo_hydro-like"/>
</dbReference>
<dbReference type="GO" id="GO:0005829">
    <property type="term" value="C:cytosol"/>
    <property type="evidence" value="ECO:0007669"/>
    <property type="project" value="TreeGrafter"/>
</dbReference>
<comment type="similarity">
    <text evidence="1">Belongs to the IUNH family.</text>
</comment>
<feature type="domain" description="Inosine/uridine-preferring nucleoside hydrolase" evidence="4">
    <location>
        <begin position="82"/>
        <end position="429"/>
    </location>
</feature>
<organism evidence="5 6">
    <name type="scientific">Bondarzewia mesenterica</name>
    <dbReference type="NCBI Taxonomy" id="1095465"/>
    <lineage>
        <taxon>Eukaryota</taxon>
        <taxon>Fungi</taxon>
        <taxon>Dikarya</taxon>
        <taxon>Basidiomycota</taxon>
        <taxon>Agaricomycotina</taxon>
        <taxon>Agaricomycetes</taxon>
        <taxon>Russulales</taxon>
        <taxon>Bondarzewiaceae</taxon>
        <taxon>Bondarzewia</taxon>
    </lineage>
</organism>
<proteinExistence type="inferred from homology"/>
<comment type="caution">
    <text evidence="5">The sequence shown here is derived from an EMBL/GenBank/DDBJ whole genome shotgun (WGS) entry which is preliminary data.</text>
</comment>
<dbReference type="GO" id="GO:0008477">
    <property type="term" value="F:purine nucleosidase activity"/>
    <property type="evidence" value="ECO:0007669"/>
    <property type="project" value="TreeGrafter"/>
</dbReference>
<reference evidence="5 6" key="1">
    <citation type="submission" date="2019-02" db="EMBL/GenBank/DDBJ databases">
        <title>Genome sequencing of the rare red list fungi Bondarzewia mesenterica.</title>
        <authorList>
            <person name="Buettner E."/>
            <person name="Kellner H."/>
        </authorList>
    </citation>
    <scope>NUCLEOTIDE SEQUENCE [LARGE SCALE GENOMIC DNA]</scope>
    <source>
        <strain evidence="5 6">DSM 108281</strain>
    </source>
</reference>
<evidence type="ECO:0000256" key="2">
    <source>
        <dbReference type="ARBA" id="ARBA00022801"/>
    </source>
</evidence>
<evidence type="ECO:0000313" key="6">
    <source>
        <dbReference type="Proteomes" id="UP000310158"/>
    </source>
</evidence>
<keyword evidence="3" id="KW-0326">Glycosidase</keyword>
<dbReference type="GO" id="GO:0006152">
    <property type="term" value="P:purine nucleoside catabolic process"/>
    <property type="evidence" value="ECO:0007669"/>
    <property type="project" value="TreeGrafter"/>
</dbReference>
<dbReference type="GO" id="GO:0045437">
    <property type="term" value="F:uridine nucleosidase activity"/>
    <property type="evidence" value="ECO:0007669"/>
    <property type="project" value="UniProtKB-ARBA"/>
</dbReference>
<accession>A0A4S4LT92</accession>
<dbReference type="PANTHER" id="PTHR12304">
    <property type="entry name" value="INOSINE-URIDINE PREFERRING NUCLEOSIDE HYDROLASE"/>
    <property type="match status" value="1"/>
</dbReference>
<dbReference type="SUPFAM" id="SSF53590">
    <property type="entry name" value="Nucleoside hydrolase"/>
    <property type="match status" value="1"/>
</dbReference>
<dbReference type="InterPro" id="IPR001910">
    <property type="entry name" value="Inosine/uridine_hydrolase_dom"/>
</dbReference>
<dbReference type="OrthoDB" id="5783963at2759"/>
<gene>
    <name evidence="5" type="ORF">EW146_g4868</name>
</gene>
<dbReference type="Pfam" id="PF01156">
    <property type="entry name" value="IU_nuc_hydro"/>
    <property type="match status" value="1"/>
</dbReference>
<protein>
    <recommendedName>
        <fullName evidence="4">Inosine/uridine-preferring nucleoside hydrolase domain-containing protein</fullName>
    </recommendedName>
</protein>
<dbReference type="PANTHER" id="PTHR12304:SF56">
    <property type="entry name" value="HYDROLASE, PUTATIVE (AFU_ORTHOLOGUE AFUA_1G11790)-RELATED"/>
    <property type="match status" value="1"/>
</dbReference>
<keyword evidence="6" id="KW-1185">Reference proteome</keyword>
<sequence length="553" mass="60603">MFAELVLAVRTFSGATISSGFEIDAVPFAGAYWDVSTRIYVTLICPTYILQQPSDDWFRLCPQTAYLQFQRKLLLFIAGEYLDTDPGVDDTIAILLALASPEIEIVGYVVSFGNTDLPAAYANIFKMYQAVSRHKKRHPESFPNFDQARKPFLAKGALGPLSGELHSAHDGLGDLTQKHPDLNVPRSVLESPSHPQLQLTDRPGHEVALEALQKYDPREITYVILGPMTNLAQMVRADVHCVRERIGRVVIMGGALDVPGNTSPSAEFNFFADPYAVAELLAPPPAPGTSTPHPGIPLSRVLLLPLDITTVHELPFPLYASRVDPTFDPARPSVAEGKEPIKHFTSAFLQRTREIMRGFGKDAMELHDVAAMWCAILNPPVKDASDETDDLGLAPGWTVERRKFAMERTGEVTRGMCVVDRRDDKGAYAPGANRAAVQAALERQQLKHGPFESIALPAQVVVEEQSQTKQTKGEGVPTIKATPGSDVLVDMILKRLWNPALLAALACRSCPFSTTCLAVEQTDITSPVHTSLSVQLLSRNFSVHSFLNYSALD</sequence>